<comment type="caution">
    <text evidence="2">The sequence shown here is derived from an EMBL/GenBank/DDBJ whole genome shotgun (WGS) entry which is preliminary data.</text>
</comment>
<keyword evidence="3" id="KW-1185">Reference proteome</keyword>
<feature type="signal peptide" evidence="1">
    <location>
        <begin position="1"/>
        <end position="30"/>
    </location>
</feature>
<organism evidence="2 3">
    <name type="scientific">Aeromicrobium phoceense</name>
    <dbReference type="NCBI Taxonomy" id="2754045"/>
    <lineage>
        <taxon>Bacteria</taxon>
        <taxon>Bacillati</taxon>
        <taxon>Actinomycetota</taxon>
        <taxon>Actinomycetes</taxon>
        <taxon>Propionibacteriales</taxon>
        <taxon>Nocardioidaceae</taxon>
        <taxon>Aeromicrobium</taxon>
    </lineage>
</organism>
<dbReference type="Pfam" id="PF08757">
    <property type="entry name" value="CotH"/>
    <property type="match status" value="1"/>
</dbReference>
<feature type="chain" id="PRO_5032761626" evidence="1">
    <location>
        <begin position="31"/>
        <end position="479"/>
    </location>
</feature>
<evidence type="ECO:0000256" key="1">
    <source>
        <dbReference type="SAM" id="SignalP"/>
    </source>
</evidence>
<keyword evidence="2" id="KW-0808">Transferase</keyword>
<dbReference type="GO" id="GO:0016301">
    <property type="term" value="F:kinase activity"/>
    <property type="evidence" value="ECO:0007669"/>
    <property type="project" value="UniProtKB-KW"/>
</dbReference>
<protein>
    <submittedName>
        <fullName evidence="2">CotH kinase family protein</fullName>
    </submittedName>
</protein>
<dbReference type="AlphaFoldDB" id="A0A838XCG9"/>
<proteinExistence type="predicted"/>
<sequence>MSRTRVTAVALAALLALALLALVIVVNVRAAPEATAPEAAEETSEQPQVEVDGVATVRLTVPTDDFATGPAAPCSDLVTSATDPQSVELAVTASEGEQQELDAEVRVSATANPFNGLKRPYTVELADPASVLGLPASRDWMLLDEFADRSLLRTASAMEIARRLGIDWVPRLVPANLEINGTPCGLYSFGEVPTAQEGRAELADDDVLLLADARDLEGPRFSTERGLRVHVADPEEADPQEVAAGFQAVEDLLYDPAFPDNGYRDRIDVDSFVDWYLLNEVTKNLGSPLYDDVYFVLRGDGTLAMGPPWDFSASQGNRRNGSWRLDHPKGWWLQRSWYAISDDPAWRRAFSPTQVWNEPQGHYFNVLMSDPDFAGRVAQRWTAVSEDLSTIGDFVDDRAAVIADDAVDNFSPPEVDGPGLPVAASALDNDPEVYVFANSDPAVDVREGWRNEVDLLRRWLERRVAWLDGEFAERAPSDR</sequence>
<name>A0A838XCG9_9ACTN</name>
<dbReference type="EMBL" id="JACEOG010000001">
    <property type="protein sequence ID" value="MBA4608235.1"/>
    <property type="molecule type" value="Genomic_DNA"/>
</dbReference>
<dbReference type="InterPro" id="IPR014867">
    <property type="entry name" value="Spore_coat_CotH_CotH2/3/7"/>
</dbReference>
<evidence type="ECO:0000313" key="2">
    <source>
        <dbReference type="EMBL" id="MBA4608235.1"/>
    </source>
</evidence>
<keyword evidence="1" id="KW-0732">Signal</keyword>
<dbReference type="Proteomes" id="UP000550354">
    <property type="component" value="Unassembled WGS sequence"/>
</dbReference>
<keyword evidence="2" id="KW-0418">Kinase</keyword>
<evidence type="ECO:0000313" key="3">
    <source>
        <dbReference type="Proteomes" id="UP000550354"/>
    </source>
</evidence>
<accession>A0A838XCG9</accession>
<dbReference type="RefSeq" id="WP_181754951.1">
    <property type="nucleotide sequence ID" value="NZ_JACEOG010000001.1"/>
</dbReference>
<reference evidence="2 3" key="1">
    <citation type="submission" date="2020-07" db="EMBL/GenBank/DDBJ databases">
        <title>Draft genome and description of Aeromicrobium phoceense strain Marseille-Q0843 isolated from healthy skin swab.</title>
        <authorList>
            <person name="Boxberger M."/>
            <person name="La Scola B."/>
        </authorList>
    </citation>
    <scope>NUCLEOTIDE SEQUENCE [LARGE SCALE GENOMIC DNA]</scope>
    <source>
        <strain evidence="2 3">Marseille-Q0843</strain>
    </source>
</reference>
<gene>
    <name evidence="2" type="ORF">H1W00_07075</name>
</gene>